<dbReference type="PANTHER" id="PTHR43792:SF1">
    <property type="entry name" value="N-ACETYLTRANSFERASE DOMAIN-CONTAINING PROTEIN"/>
    <property type="match status" value="1"/>
</dbReference>
<evidence type="ECO:0000313" key="2">
    <source>
        <dbReference type="EMBL" id="KJJ39612.1"/>
    </source>
</evidence>
<dbReference type="PROSITE" id="PS51186">
    <property type="entry name" value="GNAT"/>
    <property type="match status" value="1"/>
</dbReference>
<keyword evidence="3" id="KW-1185">Reference proteome</keyword>
<dbReference type="Proteomes" id="UP000033497">
    <property type="component" value="Unassembled WGS sequence"/>
</dbReference>
<feature type="domain" description="N-acetyltransferase" evidence="1">
    <location>
        <begin position="8"/>
        <end position="165"/>
    </location>
</feature>
<dbReference type="PANTHER" id="PTHR43792">
    <property type="entry name" value="GNAT FAMILY, PUTATIVE (AFU_ORTHOLOGUE AFUA_3G00765)-RELATED-RELATED"/>
    <property type="match status" value="1"/>
</dbReference>
<dbReference type="Pfam" id="PF13302">
    <property type="entry name" value="Acetyltransf_3"/>
    <property type="match status" value="1"/>
</dbReference>
<evidence type="ECO:0000259" key="1">
    <source>
        <dbReference type="PROSITE" id="PS51186"/>
    </source>
</evidence>
<dbReference type="InterPro" id="IPR016181">
    <property type="entry name" value="Acyl_CoA_acyltransferase"/>
</dbReference>
<reference evidence="2 3" key="1">
    <citation type="submission" date="2014-10" db="EMBL/GenBank/DDBJ databases">
        <title>Genome sequencing of Vitellibacter vladivostokensis KMM 3516.</title>
        <authorList>
            <person name="Thevarajoo S."/>
            <person name="Selvaratnam C."/>
            <person name="Goh K.M."/>
            <person name="Chong C.S."/>
        </authorList>
    </citation>
    <scope>NUCLEOTIDE SEQUENCE [LARGE SCALE GENOMIC DNA]</scope>
    <source>
        <strain evidence="2 3">KMM 3516</strain>
    </source>
</reference>
<name>A0ABR5DLI6_9FLAO</name>
<proteinExistence type="predicted"/>
<dbReference type="InterPro" id="IPR000182">
    <property type="entry name" value="GNAT_dom"/>
</dbReference>
<dbReference type="Gene3D" id="3.40.630.30">
    <property type="match status" value="1"/>
</dbReference>
<dbReference type="RefSeq" id="WP_045079791.1">
    <property type="nucleotide sequence ID" value="NZ_JSVU01000002.1"/>
</dbReference>
<gene>
    <name evidence="2" type="ORF">MB09_04605</name>
</gene>
<dbReference type="InterPro" id="IPR051531">
    <property type="entry name" value="N-acetyltransferase"/>
</dbReference>
<comment type="caution">
    <text evidence="2">The sequence shown here is derived from an EMBL/GenBank/DDBJ whole genome shotgun (WGS) entry which is preliminary data.</text>
</comment>
<dbReference type="EMBL" id="JSVU01000002">
    <property type="protein sequence ID" value="KJJ39612.1"/>
    <property type="molecule type" value="Genomic_DNA"/>
</dbReference>
<sequence>MEIETDRLLLRQYTLTDAPFIFKLMNSEGWLKNIGDRNIKTLKDAEDYMKKNYLSSYEKHGFGPYLVSLKEGETPLGSAGLYKRDNLEHPDIGFAFLPEFANKGYAFEAANAVMQFASETLGIVTIVGITLETNLSSIKLLKKLGLLEVGNYTYEDGEELLLFSN</sequence>
<dbReference type="SUPFAM" id="SSF55729">
    <property type="entry name" value="Acyl-CoA N-acyltransferases (Nat)"/>
    <property type="match status" value="1"/>
</dbReference>
<evidence type="ECO:0000313" key="3">
    <source>
        <dbReference type="Proteomes" id="UP000033497"/>
    </source>
</evidence>
<organism evidence="2 3">
    <name type="scientific">Aequorivita vladivostokensis</name>
    <dbReference type="NCBI Taxonomy" id="171194"/>
    <lineage>
        <taxon>Bacteria</taxon>
        <taxon>Pseudomonadati</taxon>
        <taxon>Bacteroidota</taxon>
        <taxon>Flavobacteriia</taxon>
        <taxon>Flavobacteriales</taxon>
        <taxon>Flavobacteriaceae</taxon>
        <taxon>Aequorivita</taxon>
    </lineage>
</organism>
<accession>A0ABR5DLI6</accession>
<protein>
    <submittedName>
        <fullName evidence="2">GCN5 family acetyltransferase</fullName>
    </submittedName>
</protein>